<sequence>EEQLANIQRSEAVSPPLNPSAADPLLISEASDISDLLPKSPKPHSQQVDKALEKIGSDLPNARPAPQLVDYDFSATFSPLDGIAEQASAMPRTRWAPAVQPQLMQNPFLTEENMSQVQENASLRQGSLVGGLGSWTSSLWMSPGEKSQEEYLMALSTQYQVEHYEDCYNLLAVRETLPHQHAHHLPLTASSPESQLLKQVTRGPWGLPMDPTLRRATDTTAVQLSEMVSLPVLIKHSVTAPLITQ</sequence>
<proteinExistence type="predicted"/>
<comment type="caution">
    <text evidence="2">The sequence shown here is derived from an EMBL/GenBank/DDBJ whole genome shotgun (WGS) entry which is preliminary data.</text>
</comment>
<accession>A0ABV0NGA3</accession>
<dbReference type="EMBL" id="JAHRIO010034508">
    <property type="protein sequence ID" value="MEQ2169904.1"/>
    <property type="molecule type" value="Genomic_DNA"/>
</dbReference>
<protein>
    <submittedName>
        <fullName evidence="2">Uncharacterized protein</fullName>
    </submittedName>
</protein>
<evidence type="ECO:0000256" key="1">
    <source>
        <dbReference type="SAM" id="MobiDB-lite"/>
    </source>
</evidence>
<keyword evidence="3" id="KW-1185">Reference proteome</keyword>
<evidence type="ECO:0000313" key="2">
    <source>
        <dbReference type="EMBL" id="MEQ2169904.1"/>
    </source>
</evidence>
<feature type="compositionally biased region" description="Polar residues" evidence="1">
    <location>
        <begin position="1"/>
        <end position="11"/>
    </location>
</feature>
<organism evidence="2 3">
    <name type="scientific">Goodea atripinnis</name>
    <dbReference type="NCBI Taxonomy" id="208336"/>
    <lineage>
        <taxon>Eukaryota</taxon>
        <taxon>Metazoa</taxon>
        <taxon>Chordata</taxon>
        <taxon>Craniata</taxon>
        <taxon>Vertebrata</taxon>
        <taxon>Euteleostomi</taxon>
        <taxon>Actinopterygii</taxon>
        <taxon>Neopterygii</taxon>
        <taxon>Teleostei</taxon>
        <taxon>Neoteleostei</taxon>
        <taxon>Acanthomorphata</taxon>
        <taxon>Ovalentaria</taxon>
        <taxon>Atherinomorphae</taxon>
        <taxon>Cyprinodontiformes</taxon>
        <taxon>Goodeidae</taxon>
        <taxon>Goodea</taxon>
    </lineage>
</organism>
<dbReference type="Proteomes" id="UP001476798">
    <property type="component" value="Unassembled WGS sequence"/>
</dbReference>
<feature type="non-terminal residue" evidence="2">
    <location>
        <position position="1"/>
    </location>
</feature>
<gene>
    <name evidence="2" type="ORF">GOODEAATRI_029827</name>
</gene>
<name>A0ABV0NGA3_9TELE</name>
<reference evidence="2 3" key="1">
    <citation type="submission" date="2021-06" db="EMBL/GenBank/DDBJ databases">
        <authorList>
            <person name="Palmer J.M."/>
        </authorList>
    </citation>
    <scope>NUCLEOTIDE SEQUENCE [LARGE SCALE GENOMIC DNA]</scope>
    <source>
        <strain evidence="2 3">GA_2019</strain>
        <tissue evidence="2">Muscle</tissue>
    </source>
</reference>
<evidence type="ECO:0000313" key="3">
    <source>
        <dbReference type="Proteomes" id="UP001476798"/>
    </source>
</evidence>
<feature type="region of interest" description="Disordered" evidence="1">
    <location>
        <begin position="1"/>
        <end position="25"/>
    </location>
</feature>